<evidence type="ECO:0000256" key="8">
    <source>
        <dbReference type="ARBA" id="ARBA00032824"/>
    </source>
</evidence>
<protein>
    <recommendedName>
        <fullName evidence="2">thioredoxin-dependent peroxiredoxin</fullName>
        <ecNumber evidence="2">1.11.1.24</ecNumber>
    </recommendedName>
    <alternativeName>
        <fullName evidence="8">Thioredoxin peroxidase</fullName>
    </alternativeName>
    <alternativeName>
        <fullName evidence="10">Thioredoxin-dependent peroxiredoxin Bcp</fullName>
    </alternativeName>
</protein>
<evidence type="ECO:0000256" key="12">
    <source>
        <dbReference type="SAM" id="SignalP"/>
    </source>
</evidence>
<evidence type="ECO:0000313" key="15">
    <source>
        <dbReference type="Proteomes" id="UP000077628"/>
    </source>
</evidence>
<evidence type="ECO:0000256" key="3">
    <source>
        <dbReference type="ARBA" id="ARBA00022559"/>
    </source>
</evidence>
<dbReference type="RefSeq" id="WP_064027007.1">
    <property type="nucleotide sequence ID" value="NZ_LUUK01000101.1"/>
</dbReference>
<dbReference type="InterPro" id="IPR013766">
    <property type="entry name" value="Thioredoxin_domain"/>
</dbReference>
<dbReference type="GO" id="GO:0005737">
    <property type="term" value="C:cytoplasm"/>
    <property type="evidence" value="ECO:0007669"/>
    <property type="project" value="TreeGrafter"/>
</dbReference>
<accession>A0A177NUS3</accession>
<evidence type="ECO:0000256" key="6">
    <source>
        <dbReference type="ARBA" id="ARBA00023157"/>
    </source>
</evidence>
<dbReference type="OrthoDB" id="5572803at2"/>
<dbReference type="EC" id="1.11.1.24" evidence="2"/>
<evidence type="ECO:0000256" key="7">
    <source>
        <dbReference type="ARBA" id="ARBA00023284"/>
    </source>
</evidence>
<dbReference type="Proteomes" id="UP000077628">
    <property type="component" value="Unassembled WGS sequence"/>
</dbReference>
<feature type="chain" id="PRO_5008069552" description="thioredoxin-dependent peroxiredoxin" evidence="12">
    <location>
        <begin position="21"/>
        <end position="196"/>
    </location>
</feature>
<comment type="catalytic activity">
    <reaction evidence="11">
        <text>a hydroperoxide + [thioredoxin]-dithiol = an alcohol + [thioredoxin]-disulfide + H2O</text>
        <dbReference type="Rhea" id="RHEA:62620"/>
        <dbReference type="Rhea" id="RHEA-COMP:10698"/>
        <dbReference type="Rhea" id="RHEA-COMP:10700"/>
        <dbReference type="ChEBI" id="CHEBI:15377"/>
        <dbReference type="ChEBI" id="CHEBI:29950"/>
        <dbReference type="ChEBI" id="CHEBI:30879"/>
        <dbReference type="ChEBI" id="CHEBI:35924"/>
        <dbReference type="ChEBI" id="CHEBI:50058"/>
        <dbReference type="EC" id="1.11.1.24"/>
    </reaction>
</comment>
<dbReference type="PANTHER" id="PTHR42801">
    <property type="entry name" value="THIOREDOXIN-DEPENDENT PEROXIDE REDUCTASE"/>
    <property type="match status" value="1"/>
</dbReference>
<evidence type="ECO:0000256" key="2">
    <source>
        <dbReference type="ARBA" id="ARBA00013017"/>
    </source>
</evidence>
<evidence type="ECO:0000256" key="5">
    <source>
        <dbReference type="ARBA" id="ARBA00023002"/>
    </source>
</evidence>
<evidence type="ECO:0000256" key="1">
    <source>
        <dbReference type="ARBA" id="ARBA00003330"/>
    </source>
</evidence>
<dbReference type="EMBL" id="LUUK01000101">
    <property type="protein sequence ID" value="OAI21314.1"/>
    <property type="molecule type" value="Genomic_DNA"/>
</dbReference>
<keyword evidence="7" id="KW-0676">Redox-active center</keyword>
<organism evidence="14 15">
    <name type="scientific">Methylomonas koyamae</name>
    <dbReference type="NCBI Taxonomy" id="702114"/>
    <lineage>
        <taxon>Bacteria</taxon>
        <taxon>Pseudomonadati</taxon>
        <taxon>Pseudomonadota</taxon>
        <taxon>Gammaproteobacteria</taxon>
        <taxon>Methylococcales</taxon>
        <taxon>Methylococcaceae</taxon>
        <taxon>Methylomonas</taxon>
    </lineage>
</organism>
<keyword evidence="3" id="KW-0575">Peroxidase</keyword>
<keyword evidence="12" id="KW-0732">Signal</keyword>
<feature type="domain" description="Thioredoxin" evidence="13">
    <location>
        <begin position="22"/>
        <end position="190"/>
    </location>
</feature>
<dbReference type="Gene3D" id="3.40.30.10">
    <property type="entry name" value="Glutaredoxin"/>
    <property type="match status" value="1"/>
</dbReference>
<feature type="signal peptide" evidence="12">
    <location>
        <begin position="1"/>
        <end position="20"/>
    </location>
</feature>
<dbReference type="InterPro" id="IPR050924">
    <property type="entry name" value="Peroxiredoxin_BCP/PrxQ"/>
</dbReference>
<keyword evidence="15" id="KW-1185">Reference proteome</keyword>
<evidence type="ECO:0000256" key="10">
    <source>
        <dbReference type="ARBA" id="ARBA00042639"/>
    </source>
</evidence>
<evidence type="ECO:0000256" key="11">
    <source>
        <dbReference type="ARBA" id="ARBA00049091"/>
    </source>
</evidence>
<dbReference type="SUPFAM" id="SSF52833">
    <property type="entry name" value="Thioredoxin-like"/>
    <property type="match status" value="1"/>
</dbReference>
<comment type="similarity">
    <text evidence="9">Belongs to the peroxiredoxin family. BCP/PrxQ subfamily.</text>
</comment>
<dbReference type="GO" id="GO:0034599">
    <property type="term" value="P:cellular response to oxidative stress"/>
    <property type="evidence" value="ECO:0007669"/>
    <property type="project" value="TreeGrafter"/>
</dbReference>
<proteinExistence type="inferred from homology"/>
<reference evidence="15" key="1">
    <citation type="submission" date="2016-03" db="EMBL/GenBank/DDBJ databases">
        <authorList>
            <person name="Heylen K."/>
            <person name="De Vos P."/>
            <person name="Vekeman B."/>
        </authorList>
    </citation>
    <scope>NUCLEOTIDE SEQUENCE [LARGE SCALE GENOMIC DNA]</scope>
    <source>
        <strain evidence="15">R-45383</strain>
    </source>
</reference>
<dbReference type="PANTHER" id="PTHR42801:SF4">
    <property type="entry name" value="AHPC_TSA FAMILY PROTEIN"/>
    <property type="match status" value="1"/>
</dbReference>
<dbReference type="AlphaFoldDB" id="A0A177NUS3"/>
<evidence type="ECO:0000256" key="4">
    <source>
        <dbReference type="ARBA" id="ARBA00022862"/>
    </source>
</evidence>
<name>A0A177NUS3_9GAMM</name>
<comment type="caution">
    <text evidence="14">The sequence shown here is derived from an EMBL/GenBank/DDBJ whole genome shotgun (WGS) entry which is preliminary data.</text>
</comment>
<sequence length="196" mass="20216">MKPVFLTGLALAWLSASAVAALPEGHPAPAIETQASQAGKAFAYSLGDALKKGPVVVYFYPSAYTGGCNIQAHSFAVNHDKFAAAGATIVGVSLDSIERLNEFSADPSFCAGKFPVASDAGGSISKAYDLAVRDPQPGKTDSRGQAIDHGFAERTTFVVTPDGKIAATLGGLKPEENVAQALAAVERLAGQRHADQ</sequence>
<dbReference type="InterPro" id="IPR000866">
    <property type="entry name" value="AhpC/TSA"/>
</dbReference>
<dbReference type="GO" id="GO:0045454">
    <property type="term" value="P:cell redox homeostasis"/>
    <property type="evidence" value="ECO:0007669"/>
    <property type="project" value="TreeGrafter"/>
</dbReference>
<dbReference type="STRING" id="702114.A1355_23360"/>
<keyword evidence="5" id="KW-0560">Oxidoreductase</keyword>
<dbReference type="GO" id="GO:0008379">
    <property type="term" value="F:thioredoxin peroxidase activity"/>
    <property type="evidence" value="ECO:0007669"/>
    <property type="project" value="TreeGrafter"/>
</dbReference>
<dbReference type="Pfam" id="PF00578">
    <property type="entry name" value="AhpC-TSA"/>
    <property type="match status" value="1"/>
</dbReference>
<evidence type="ECO:0000256" key="9">
    <source>
        <dbReference type="ARBA" id="ARBA00038489"/>
    </source>
</evidence>
<evidence type="ECO:0000313" key="14">
    <source>
        <dbReference type="EMBL" id="OAI21314.1"/>
    </source>
</evidence>
<evidence type="ECO:0000259" key="13">
    <source>
        <dbReference type="PROSITE" id="PS51352"/>
    </source>
</evidence>
<keyword evidence="4" id="KW-0049">Antioxidant</keyword>
<keyword evidence="6" id="KW-1015">Disulfide bond</keyword>
<dbReference type="InterPro" id="IPR036249">
    <property type="entry name" value="Thioredoxin-like_sf"/>
</dbReference>
<comment type="function">
    <text evidence="1">Thiol-specific peroxidase that catalyzes the reduction of hydrogen peroxide and organic hydroperoxides to water and alcohols, respectively. Plays a role in cell protection against oxidative stress by detoxifying peroxides and as sensor of hydrogen peroxide-mediated signaling events.</text>
</comment>
<dbReference type="CDD" id="cd03017">
    <property type="entry name" value="PRX_BCP"/>
    <property type="match status" value="1"/>
</dbReference>
<gene>
    <name evidence="14" type="ORF">A1355_23360</name>
</gene>
<dbReference type="PROSITE" id="PS51352">
    <property type="entry name" value="THIOREDOXIN_2"/>
    <property type="match status" value="1"/>
</dbReference>